<dbReference type="EMBL" id="JAAROV010000009">
    <property type="protein sequence ID" value="MBC1318487.1"/>
    <property type="molecule type" value="Genomic_DNA"/>
</dbReference>
<dbReference type="InterPro" id="IPR038765">
    <property type="entry name" value="Papain-like_cys_pep_sf"/>
</dbReference>
<dbReference type="Pfam" id="PF00877">
    <property type="entry name" value="NLPC_P60"/>
    <property type="match status" value="1"/>
</dbReference>
<dbReference type="PANTHER" id="PTHR47053:SF5">
    <property type="entry name" value="BIFUNCTIONAL MURAMIDASE_DL-ENDOPEPTIDASE CWLT"/>
    <property type="match status" value="1"/>
</dbReference>
<dbReference type="Gene3D" id="1.10.530.10">
    <property type="match status" value="1"/>
</dbReference>
<keyword evidence="2" id="KW-0645">Protease</keyword>
<dbReference type="InterPro" id="IPR000064">
    <property type="entry name" value="NLP_P60_dom"/>
</dbReference>
<sequence>MLKKGIGIKIGLAMLPVFFVLLLIFAVAGASMMSGENEVEVSAGGCSPIGGLNQEKWSNGIEKAGVFKGKQNTFIMVARKYGIDPVLFAAIAMNETAWGTSRAVTEKSNPGGLMDPATGMATVRVYASLDEGLDAMGQTLHNRIIVDGLNTVEKLGNVYAPVGAANDPSNLNSNWIPTVYSIAEKLGGLTMNCAAEVGSDVKIVGDKMNYFDAVLQEAKKYNGWSYSWGGSNPNVGFDCSGLMQWSFKRAGINLPRTAQEQYAFTQRIPASDVKAGDFIFFKGTYGGANHISHVGIVINEKMMYDSNSSGIGYHDYQGAYWKSHFAGFGRIDSTK</sequence>
<protein>
    <recommendedName>
        <fullName evidence="6">NlpC/P60 domain-containing protein</fullName>
    </recommendedName>
</protein>
<proteinExistence type="inferred from homology"/>
<dbReference type="AlphaFoldDB" id="A0A841Y4B1"/>
<evidence type="ECO:0000313" key="8">
    <source>
        <dbReference type="Proteomes" id="UP000543379"/>
    </source>
</evidence>
<evidence type="ECO:0000256" key="4">
    <source>
        <dbReference type="ARBA" id="ARBA00022807"/>
    </source>
</evidence>
<organism evidence="7 8">
    <name type="scientific">Listeria booriae</name>
    <dbReference type="NCBI Taxonomy" id="1552123"/>
    <lineage>
        <taxon>Bacteria</taxon>
        <taxon>Bacillati</taxon>
        <taxon>Bacillota</taxon>
        <taxon>Bacilli</taxon>
        <taxon>Bacillales</taxon>
        <taxon>Listeriaceae</taxon>
        <taxon>Listeria</taxon>
    </lineage>
</organism>
<dbReference type="GO" id="GO:0004040">
    <property type="term" value="F:amidase activity"/>
    <property type="evidence" value="ECO:0007669"/>
    <property type="project" value="InterPro"/>
</dbReference>
<keyword evidence="3" id="KW-0378">Hydrolase</keyword>
<keyword evidence="4" id="KW-0788">Thiol protease</keyword>
<comment type="similarity">
    <text evidence="1">Belongs to the peptidase C40 family.</text>
</comment>
<dbReference type="PANTHER" id="PTHR47053">
    <property type="entry name" value="MUREIN DD-ENDOPEPTIDASE MEPH-RELATED"/>
    <property type="match status" value="1"/>
</dbReference>
<accession>A0A841Y4B1</accession>
<dbReference type="RefSeq" id="WP_185383063.1">
    <property type="nucleotide sequence ID" value="NZ_JAARNB010000010.1"/>
</dbReference>
<dbReference type="PROSITE" id="PS51935">
    <property type="entry name" value="NLPC_P60"/>
    <property type="match status" value="1"/>
</dbReference>
<evidence type="ECO:0000256" key="1">
    <source>
        <dbReference type="ARBA" id="ARBA00007074"/>
    </source>
</evidence>
<comment type="caution">
    <text evidence="7">The sequence shown here is derived from an EMBL/GenBank/DDBJ whole genome shotgun (WGS) entry which is preliminary data.</text>
</comment>
<dbReference type="Proteomes" id="UP000543379">
    <property type="component" value="Unassembled WGS sequence"/>
</dbReference>
<dbReference type="Gene3D" id="3.90.1720.10">
    <property type="entry name" value="endopeptidase domain like (from Nostoc punctiforme)"/>
    <property type="match status" value="1"/>
</dbReference>
<evidence type="ECO:0000256" key="5">
    <source>
        <dbReference type="SAM" id="Phobius"/>
    </source>
</evidence>
<dbReference type="Pfam" id="PF01832">
    <property type="entry name" value="Glucosaminidase"/>
    <property type="match status" value="1"/>
</dbReference>
<keyword evidence="5" id="KW-0472">Membrane</keyword>
<evidence type="ECO:0000256" key="3">
    <source>
        <dbReference type="ARBA" id="ARBA00022801"/>
    </source>
</evidence>
<dbReference type="InterPro" id="IPR002901">
    <property type="entry name" value="MGlyc_endo_b_GlcNAc-like_dom"/>
</dbReference>
<dbReference type="InterPro" id="IPR051202">
    <property type="entry name" value="Peptidase_C40"/>
</dbReference>
<dbReference type="GO" id="GO:0008234">
    <property type="term" value="F:cysteine-type peptidase activity"/>
    <property type="evidence" value="ECO:0007669"/>
    <property type="project" value="UniProtKB-KW"/>
</dbReference>
<feature type="transmembrane region" description="Helical" evidence="5">
    <location>
        <begin position="12"/>
        <end position="33"/>
    </location>
</feature>
<evidence type="ECO:0000313" key="7">
    <source>
        <dbReference type="EMBL" id="MBC1318487.1"/>
    </source>
</evidence>
<name>A0A841Y4B1_9LIST</name>
<dbReference type="GO" id="GO:0006508">
    <property type="term" value="P:proteolysis"/>
    <property type="evidence" value="ECO:0007669"/>
    <property type="project" value="UniProtKB-KW"/>
</dbReference>
<keyword evidence="5" id="KW-1133">Transmembrane helix</keyword>
<keyword evidence="5" id="KW-0812">Transmembrane</keyword>
<reference evidence="7 8" key="1">
    <citation type="submission" date="2020-03" db="EMBL/GenBank/DDBJ databases">
        <title>Soil Listeria distribution.</title>
        <authorList>
            <person name="Liao J."/>
            <person name="Wiedmann M."/>
        </authorList>
    </citation>
    <scope>NUCLEOTIDE SEQUENCE [LARGE SCALE GENOMIC DNA]</scope>
    <source>
        <strain evidence="7 8">FSL L7-1816</strain>
    </source>
</reference>
<evidence type="ECO:0000256" key="2">
    <source>
        <dbReference type="ARBA" id="ARBA00022670"/>
    </source>
</evidence>
<evidence type="ECO:0000259" key="6">
    <source>
        <dbReference type="PROSITE" id="PS51935"/>
    </source>
</evidence>
<feature type="domain" description="NlpC/P60" evidence="6">
    <location>
        <begin position="208"/>
        <end position="332"/>
    </location>
</feature>
<dbReference type="SUPFAM" id="SSF54001">
    <property type="entry name" value="Cysteine proteinases"/>
    <property type="match status" value="1"/>
</dbReference>
<gene>
    <name evidence="7" type="ORF">HB811_17045</name>
</gene>